<keyword evidence="10" id="KW-1185">Reference proteome</keyword>
<dbReference type="PANTHER" id="PTHR33048">
    <property type="entry name" value="PTH11-LIKE INTEGRAL MEMBRANE PROTEIN (AFU_ORTHOLOGUE AFUA_5G11245)"/>
    <property type="match status" value="1"/>
</dbReference>
<accession>A0AAW0R356</accession>
<dbReference type="InterPro" id="IPR052337">
    <property type="entry name" value="SAT4-like"/>
</dbReference>
<evidence type="ECO:0000256" key="7">
    <source>
        <dbReference type="SAM" id="Phobius"/>
    </source>
</evidence>
<feature type="transmembrane region" description="Helical" evidence="7">
    <location>
        <begin position="217"/>
        <end position="242"/>
    </location>
</feature>
<dbReference type="InterPro" id="IPR049326">
    <property type="entry name" value="Rhodopsin_dom_fungi"/>
</dbReference>
<protein>
    <recommendedName>
        <fullName evidence="8">Rhodopsin domain-containing protein</fullName>
    </recommendedName>
</protein>
<evidence type="ECO:0000256" key="3">
    <source>
        <dbReference type="ARBA" id="ARBA00022989"/>
    </source>
</evidence>
<feature type="compositionally biased region" description="Polar residues" evidence="6">
    <location>
        <begin position="288"/>
        <end position="298"/>
    </location>
</feature>
<evidence type="ECO:0000259" key="8">
    <source>
        <dbReference type="Pfam" id="PF20684"/>
    </source>
</evidence>
<organism evidence="9 10">
    <name type="scientific">Apiospora kogelbergensis</name>
    <dbReference type="NCBI Taxonomy" id="1337665"/>
    <lineage>
        <taxon>Eukaryota</taxon>
        <taxon>Fungi</taxon>
        <taxon>Dikarya</taxon>
        <taxon>Ascomycota</taxon>
        <taxon>Pezizomycotina</taxon>
        <taxon>Sordariomycetes</taxon>
        <taxon>Xylariomycetidae</taxon>
        <taxon>Amphisphaeriales</taxon>
        <taxon>Apiosporaceae</taxon>
        <taxon>Apiospora</taxon>
    </lineage>
</organism>
<proteinExistence type="inferred from homology"/>
<evidence type="ECO:0000256" key="5">
    <source>
        <dbReference type="ARBA" id="ARBA00038359"/>
    </source>
</evidence>
<keyword evidence="4 7" id="KW-0472">Membrane</keyword>
<dbReference type="Proteomes" id="UP001392437">
    <property type="component" value="Unassembled WGS sequence"/>
</dbReference>
<evidence type="ECO:0000313" key="9">
    <source>
        <dbReference type="EMBL" id="KAK8123351.1"/>
    </source>
</evidence>
<evidence type="ECO:0000256" key="6">
    <source>
        <dbReference type="SAM" id="MobiDB-lite"/>
    </source>
</evidence>
<comment type="subcellular location">
    <subcellularLocation>
        <location evidence="1">Membrane</location>
        <topology evidence="1">Multi-pass membrane protein</topology>
    </subcellularLocation>
</comment>
<evidence type="ECO:0000313" key="10">
    <source>
        <dbReference type="Proteomes" id="UP001392437"/>
    </source>
</evidence>
<comment type="caution">
    <text evidence="9">The sequence shown here is derived from an EMBL/GenBank/DDBJ whole genome shotgun (WGS) entry which is preliminary data.</text>
</comment>
<keyword evidence="2 7" id="KW-0812">Transmembrane</keyword>
<feature type="transmembrane region" description="Helical" evidence="7">
    <location>
        <begin position="56"/>
        <end position="79"/>
    </location>
</feature>
<dbReference type="EMBL" id="JAQQWP010000003">
    <property type="protein sequence ID" value="KAK8123351.1"/>
    <property type="molecule type" value="Genomic_DNA"/>
</dbReference>
<evidence type="ECO:0000256" key="1">
    <source>
        <dbReference type="ARBA" id="ARBA00004141"/>
    </source>
</evidence>
<keyword evidence="3 7" id="KW-1133">Transmembrane helix</keyword>
<feature type="transmembrane region" description="Helical" evidence="7">
    <location>
        <begin position="23"/>
        <end position="44"/>
    </location>
</feature>
<comment type="similarity">
    <text evidence="5">Belongs to the SAT4 family.</text>
</comment>
<evidence type="ECO:0000256" key="4">
    <source>
        <dbReference type="ARBA" id="ARBA00023136"/>
    </source>
</evidence>
<feature type="region of interest" description="Disordered" evidence="6">
    <location>
        <begin position="288"/>
        <end position="332"/>
    </location>
</feature>
<reference evidence="9 10" key="1">
    <citation type="submission" date="2023-01" db="EMBL/GenBank/DDBJ databases">
        <title>Analysis of 21 Apiospora genomes using comparative genomics revels a genus with tremendous synthesis potential of carbohydrate active enzymes and secondary metabolites.</title>
        <authorList>
            <person name="Sorensen T."/>
        </authorList>
    </citation>
    <scope>NUCLEOTIDE SEQUENCE [LARGE SCALE GENOMIC DNA]</scope>
    <source>
        <strain evidence="9 10">CBS 117206</strain>
    </source>
</reference>
<evidence type="ECO:0000256" key="2">
    <source>
        <dbReference type="ARBA" id="ARBA00022692"/>
    </source>
</evidence>
<dbReference type="PANTHER" id="PTHR33048:SF167">
    <property type="entry name" value="INTEGRAL MEMBRANE PROTEIN"/>
    <property type="match status" value="1"/>
</dbReference>
<dbReference type="Pfam" id="PF20684">
    <property type="entry name" value="Fung_rhodopsin"/>
    <property type="match status" value="1"/>
</dbReference>
<dbReference type="AlphaFoldDB" id="A0AAW0R356"/>
<gene>
    <name evidence="9" type="ORF">PG999_003269</name>
</gene>
<sequence>MSATSPPPLPGAGLPDEYRGDEILGAVIATTTLACLTLCARLWVRLTMVHKMGSDDYAMIVAMLLSLASLGLVIPQVIYGAGRHIVYLRPSVATIGLKVNFVSQVFYLWAIPAVKMSIGLFLLRIAPNKGYRRALHGVMIFTMAYTMMCFATLLLQCTNLAILWDPTVKAVCWSKETLQALSYANSIVNIITDMFFAILPAPMLWNVQINIRTKASLICIMGLGVFAVAAAIVKSFFISNYGKTGDFLWDSTDLTIWVSTECNTGIIAACLPCLKPLFKRILETTTQRSRGSSSNQTDRSYKMKSYGAGGTNVAAGRGRTNSNKKRTREDEDELALFRQRSPNAITKITTVTVDSSAHPQAEISWWSPTSPRMRV</sequence>
<dbReference type="GO" id="GO:0016020">
    <property type="term" value="C:membrane"/>
    <property type="evidence" value="ECO:0007669"/>
    <property type="project" value="UniProtKB-SubCell"/>
</dbReference>
<feature type="domain" description="Rhodopsin" evidence="8">
    <location>
        <begin position="40"/>
        <end position="280"/>
    </location>
</feature>
<feature type="transmembrane region" description="Helical" evidence="7">
    <location>
        <begin position="138"/>
        <end position="163"/>
    </location>
</feature>
<feature type="transmembrane region" description="Helical" evidence="7">
    <location>
        <begin position="183"/>
        <end position="205"/>
    </location>
</feature>
<name>A0AAW0R356_9PEZI</name>
<feature type="transmembrane region" description="Helical" evidence="7">
    <location>
        <begin position="106"/>
        <end position="126"/>
    </location>
</feature>